<evidence type="ECO:0000313" key="3">
    <source>
        <dbReference type="Proteomes" id="UP001341281"/>
    </source>
</evidence>
<gene>
    <name evidence="2" type="ORF">U9M48_026820</name>
</gene>
<reference evidence="2 3" key="1">
    <citation type="submission" date="2024-02" db="EMBL/GenBank/DDBJ databases">
        <title>High-quality chromosome-scale genome assembly of Pensacola bahiagrass (Paspalum notatum Flugge var. saurae).</title>
        <authorList>
            <person name="Vega J.M."/>
            <person name="Podio M."/>
            <person name="Orjuela J."/>
            <person name="Siena L.A."/>
            <person name="Pessino S.C."/>
            <person name="Combes M.C."/>
            <person name="Mariac C."/>
            <person name="Albertini E."/>
            <person name="Pupilli F."/>
            <person name="Ortiz J.P.A."/>
            <person name="Leblanc O."/>
        </authorList>
    </citation>
    <scope>NUCLEOTIDE SEQUENCE [LARGE SCALE GENOMIC DNA]</scope>
    <source>
        <strain evidence="2">R1</strain>
        <tissue evidence="2">Leaf</tissue>
    </source>
</reference>
<sequence>MSRALVVPTTSESLLAERQQHCCVVKAGAQDEDGKLYLLCALLYMYSKCGRVDGLGGCLRTLLEEEAHATVSGREHEKRATDDGDRSGNGKRRRRHGRNADDRVQRAWLHHASHAMLQLYCAASASFPPPCALGATVRARRRPAGGLARSNV</sequence>
<evidence type="ECO:0000313" key="2">
    <source>
        <dbReference type="EMBL" id="WVZ79214.1"/>
    </source>
</evidence>
<accession>A0AAQ3TRP4</accession>
<dbReference type="AlphaFoldDB" id="A0AAQ3TRP4"/>
<dbReference type="EMBL" id="CP144750">
    <property type="protein sequence ID" value="WVZ79214.1"/>
    <property type="molecule type" value="Genomic_DNA"/>
</dbReference>
<organism evidence="2 3">
    <name type="scientific">Paspalum notatum var. saurae</name>
    <dbReference type="NCBI Taxonomy" id="547442"/>
    <lineage>
        <taxon>Eukaryota</taxon>
        <taxon>Viridiplantae</taxon>
        <taxon>Streptophyta</taxon>
        <taxon>Embryophyta</taxon>
        <taxon>Tracheophyta</taxon>
        <taxon>Spermatophyta</taxon>
        <taxon>Magnoliopsida</taxon>
        <taxon>Liliopsida</taxon>
        <taxon>Poales</taxon>
        <taxon>Poaceae</taxon>
        <taxon>PACMAD clade</taxon>
        <taxon>Panicoideae</taxon>
        <taxon>Andropogonodae</taxon>
        <taxon>Paspaleae</taxon>
        <taxon>Paspalinae</taxon>
        <taxon>Paspalum</taxon>
    </lineage>
</organism>
<feature type="compositionally biased region" description="Basic and acidic residues" evidence="1">
    <location>
        <begin position="68"/>
        <end position="88"/>
    </location>
</feature>
<dbReference type="Proteomes" id="UP001341281">
    <property type="component" value="Chromosome 06"/>
</dbReference>
<keyword evidence="3" id="KW-1185">Reference proteome</keyword>
<name>A0AAQ3TRP4_PASNO</name>
<protein>
    <submittedName>
        <fullName evidence="2">Uncharacterized protein</fullName>
    </submittedName>
</protein>
<evidence type="ECO:0000256" key="1">
    <source>
        <dbReference type="SAM" id="MobiDB-lite"/>
    </source>
</evidence>
<proteinExistence type="predicted"/>
<feature type="region of interest" description="Disordered" evidence="1">
    <location>
        <begin position="68"/>
        <end position="102"/>
    </location>
</feature>